<feature type="non-terminal residue" evidence="3">
    <location>
        <position position="1"/>
    </location>
</feature>
<evidence type="ECO:0000259" key="2">
    <source>
        <dbReference type="PROSITE" id="PS50826"/>
    </source>
</evidence>
<comment type="caution">
    <text evidence="3">The sequence shown here is derived from an EMBL/GenBank/DDBJ whole genome shotgun (WGS) entry which is preliminary data.</text>
</comment>
<feature type="domain" description="RUN" evidence="2">
    <location>
        <begin position="1"/>
        <end position="141"/>
    </location>
</feature>
<dbReference type="InterPro" id="IPR037213">
    <property type="entry name" value="Run_dom_sf"/>
</dbReference>
<dbReference type="InterPro" id="IPR004012">
    <property type="entry name" value="Run_dom"/>
</dbReference>
<evidence type="ECO:0000313" key="4">
    <source>
        <dbReference type="Proteomes" id="UP000663874"/>
    </source>
</evidence>
<evidence type="ECO:0000256" key="1">
    <source>
        <dbReference type="SAM" id="MobiDB-lite"/>
    </source>
</evidence>
<organism evidence="3 4">
    <name type="scientific">Rotaria sordida</name>
    <dbReference type="NCBI Taxonomy" id="392033"/>
    <lineage>
        <taxon>Eukaryota</taxon>
        <taxon>Metazoa</taxon>
        <taxon>Spiralia</taxon>
        <taxon>Gnathifera</taxon>
        <taxon>Rotifera</taxon>
        <taxon>Eurotatoria</taxon>
        <taxon>Bdelloidea</taxon>
        <taxon>Philodinida</taxon>
        <taxon>Philodinidae</taxon>
        <taxon>Rotaria</taxon>
    </lineage>
</organism>
<dbReference type="Gene3D" id="1.20.58.900">
    <property type="match status" value="1"/>
</dbReference>
<sequence>CLLHGLKRRAVGLFKTSTTMALLQKIAKSCPSAAEVVKIIDNDNRRSIESTSIFSFSKKLSSIEDNRHLSIRAAMYNRYLWIRIALMHRLLYRIVEYIVNNSSKYYESYALVCNSVQGQIFASLLVGPCALEFTGLKISNHLWIDSNTNELVQRHRMHTNNRTSTNSTTMMMHVNNSQSPKFRPRLQ</sequence>
<reference evidence="3" key="1">
    <citation type="submission" date="2021-02" db="EMBL/GenBank/DDBJ databases">
        <authorList>
            <person name="Nowell W R."/>
        </authorList>
    </citation>
    <scope>NUCLEOTIDE SEQUENCE</scope>
</reference>
<protein>
    <recommendedName>
        <fullName evidence="2">RUN domain-containing protein</fullName>
    </recommendedName>
</protein>
<feature type="non-terminal residue" evidence="3">
    <location>
        <position position="187"/>
    </location>
</feature>
<feature type="compositionally biased region" description="Low complexity" evidence="1">
    <location>
        <begin position="160"/>
        <end position="177"/>
    </location>
</feature>
<evidence type="ECO:0000313" key="3">
    <source>
        <dbReference type="EMBL" id="CAF4273683.1"/>
    </source>
</evidence>
<dbReference type="Pfam" id="PF02759">
    <property type="entry name" value="RUN"/>
    <property type="match status" value="1"/>
</dbReference>
<dbReference type="SUPFAM" id="SSF140741">
    <property type="entry name" value="RUN domain-like"/>
    <property type="match status" value="1"/>
</dbReference>
<dbReference type="PROSITE" id="PS50826">
    <property type="entry name" value="RUN"/>
    <property type="match status" value="1"/>
</dbReference>
<gene>
    <name evidence="3" type="ORF">FNK824_LOCUS39603</name>
</gene>
<dbReference type="Proteomes" id="UP000663874">
    <property type="component" value="Unassembled WGS sequence"/>
</dbReference>
<accession>A0A820G4L9</accession>
<dbReference type="EMBL" id="CAJOBE010026603">
    <property type="protein sequence ID" value="CAF4273683.1"/>
    <property type="molecule type" value="Genomic_DNA"/>
</dbReference>
<feature type="region of interest" description="Disordered" evidence="1">
    <location>
        <begin position="160"/>
        <end position="187"/>
    </location>
</feature>
<dbReference type="SMART" id="SM00593">
    <property type="entry name" value="RUN"/>
    <property type="match status" value="1"/>
</dbReference>
<proteinExistence type="predicted"/>
<dbReference type="AlphaFoldDB" id="A0A820G4L9"/>
<name>A0A820G4L9_9BILA</name>